<dbReference type="SUPFAM" id="SSF54695">
    <property type="entry name" value="POZ domain"/>
    <property type="match status" value="1"/>
</dbReference>
<dbReference type="InterPro" id="IPR000210">
    <property type="entry name" value="BTB/POZ_dom"/>
</dbReference>
<evidence type="ECO:0000313" key="5">
    <source>
        <dbReference type="Proteomes" id="UP000626109"/>
    </source>
</evidence>
<feature type="non-terminal residue" evidence="4">
    <location>
        <position position="1"/>
    </location>
</feature>
<feature type="domain" description="BTB" evidence="3">
    <location>
        <begin position="335"/>
        <end position="403"/>
    </location>
</feature>
<name>A0A813LPP1_POLGL</name>
<organism evidence="4 5">
    <name type="scientific">Polarella glacialis</name>
    <name type="common">Dinoflagellate</name>
    <dbReference type="NCBI Taxonomy" id="89957"/>
    <lineage>
        <taxon>Eukaryota</taxon>
        <taxon>Sar</taxon>
        <taxon>Alveolata</taxon>
        <taxon>Dinophyceae</taxon>
        <taxon>Suessiales</taxon>
        <taxon>Suessiaceae</taxon>
        <taxon>Polarella</taxon>
    </lineage>
</organism>
<evidence type="ECO:0000313" key="4">
    <source>
        <dbReference type="EMBL" id="CAE8739948.1"/>
    </source>
</evidence>
<keyword evidence="1" id="KW-0175">Coiled coil</keyword>
<dbReference type="AlphaFoldDB" id="A0A813LPP1"/>
<dbReference type="EMBL" id="CAJNNW010037180">
    <property type="protein sequence ID" value="CAE8739948.1"/>
    <property type="molecule type" value="Genomic_DNA"/>
</dbReference>
<accession>A0A813LPP1</accession>
<dbReference type="PANTHER" id="PTHR24413">
    <property type="entry name" value="SPECKLE-TYPE POZ PROTEIN"/>
    <property type="match status" value="1"/>
</dbReference>
<dbReference type="SMART" id="SM00225">
    <property type="entry name" value="BTB"/>
    <property type="match status" value="1"/>
</dbReference>
<comment type="caution">
    <text evidence="4">The sequence shown here is derived from an EMBL/GenBank/DDBJ whole genome shotgun (WGS) entry which is preliminary data.</text>
</comment>
<reference evidence="4" key="1">
    <citation type="submission" date="2021-02" db="EMBL/GenBank/DDBJ databases">
        <authorList>
            <person name="Dougan E. K."/>
            <person name="Rhodes N."/>
            <person name="Thang M."/>
            <person name="Chan C."/>
        </authorList>
    </citation>
    <scope>NUCLEOTIDE SEQUENCE</scope>
</reference>
<evidence type="ECO:0000256" key="2">
    <source>
        <dbReference type="SAM" id="MobiDB-lite"/>
    </source>
</evidence>
<evidence type="ECO:0000256" key="1">
    <source>
        <dbReference type="SAM" id="Coils"/>
    </source>
</evidence>
<gene>
    <name evidence="4" type="ORF">PGLA2088_LOCUS49811</name>
</gene>
<proteinExistence type="predicted"/>
<feature type="compositionally biased region" description="Low complexity" evidence="2">
    <location>
        <begin position="101"/>
        <end position="118"/>
    </location>
</feature>
<protein>
    <recommendedName>
        <fullName evidence="3">BTB domain-containing protein</fullName>
    </recommendedName>
</protein>
<feature type="coiled-coil region" evidence="1">
    <location>
        <begin position="566"/>
        <end position="607"/>
    </location>
</feature>
<dbReference type="Gene3D" id="3.30.710.10">
    <property type="entry name" value="Potassium Channel Kv1.1, Chain A"/>
    <property type="match status" value="1"/>
</dbReference>
<dbReference type="InterPro" id="IPR011333">
    <property type="entry name" value="SKP1/BTB/POZ_sf"/>
</dbReference>
<dbReference type="CDD" id="cd18186">
    <property type="entry name" value="BTB_POZ_ZBTB_KLHL-like"/>
    <property type="match status" value="1"/>
</dbReference>
<feature type="region of interest" description="Disordered" evidence="2">
    <location>
        <begin position="31"/>
        <end position="53"/>
    </location>
</feature>
<evidence type="ECO:0000259" key="3">
    <source>
        <dbReference type="PROSITE" id="PS50097"/>
    </source>
</evidence>
<dbReference type="PROSITE" id="PS50097">
    <property type="entry name" value="BTB"/>
    <property type="match status" value="1"/>
</dbReference>
<feature type="region of interest" description="Disordered" evidence="2">
    <location>
        <begin position="89"/>
        <end position="118"/>
    </location>
</feature>
<dbReference type="Proteomes" id="UP000626109">
    <property type="component" value="Unassembled WGS sequence"/>
</dbReference>
<sequence length="616" mass="67697">ILNNSGCQKHLYDVVVGGGLMSTFAFGGQAPQNPVTDDEKKQKNNMLQSVPAPSEPFTLSDAVGISSAAYGKAFSVLYPAQVLDPNGLDWPISPRSESPKNNSNNSSNNNDNDNNNNNKVAARRYQFADGGNLEDLGLLAMLQNKATRIAVFINSVVPIDMSTNYCDAIPDSDLTAAADTQLTCVFGYCTGGDTIQKTFVRDQVFSQGDFAALLCQFQTELLAGRSAVAHTTYQVLENTWWGIPGGWEVEILWVYNSKVSGFEERLPAETQAALAQGAQGPFANYPFYKTTFQNPPQSTNLNANQVNLLAAQAAAFVPQTLGRAPSELLESGADTDFTVIIGERSFLLHSFILKQGSPYFRSLQTSGMKECSGTCTLPVELVDPQIFEALLPFIYARRLGHVELRADALYSLFELADYLQLADFESYMGQKKVQAEGDKPPFQAMLDCIKDHVKQLRYQERSKWLVQECNRAAKADFAAKPLKSVFFDTLKQHCVDSECYMSAAWCAITMPGADLARDQGLIEGALGKAAHTFGAYRLQTDLQWMVTFLLQGTQPEPTEGESAIRLHTQEMKIKRLESELEELRCTSASLEATIQEARAKLQALTDVLQPPQEGGE</sequence>
<dbReference type="Pfam" id="PF00651">
    <property type="entry name" value="BTB"/>
    <property type="match status" value="1"/>
</dbReference>